<organism evidence="1 2">
    <name type="scientific">Meloidogyne incognita</name>
    <name type="common">Southern root-knot nematode worm</name>
    <name type="synonym">Oxyuris incognita</name>
    <dbReference type="NCBI Taxonomy" id="6306"/>
    <lineage>
        <taxon>Eukaryota</taxon>
        <taxon>Metazoa</taxon>
        <taxon>Ecdysozoa</taxon>
        <taxon>Nematoda</taxon>
        <taxon>Chromadorea</taxon>
        <taxon>Rhabditida</taxon>
        <taxon>Tylenchina</taxon>
        <taxon>Tylenchomorpha</taxon>
        <taxon>Tylenchoidea</taxon>
        <taxon>Meloidogynidae</taxon>
        <taxon>Meloidogyninae</taxon>
        <taxon>Meloidogyne</taxon>
        <taxon>Meloidogyne incognita group</taxon>
    </lineage>
</organism>
<accession>A0A914N0L8</accession>
<proteinExistence type="predicted"/>
<dbReference type="AlphaFoldDB" id="A0A914N0L8"/>
<evidence type="ECO:0000313" key="1">
    <source>
        <dbReference type="Proteomes" id="UP000887563"/>
    </source>
</evidence>
<keyword evidence="1" id="KW-1185">Reference proteome</keyword>
<name>A0A914N0L8_MELIC</name>
<dbReference type="WBParaSite" id="Minc3s03389g33704">
    <property type="protein sequence ID" value="Minc3s03389g33704"/>
    <property type="gene ID" value="Minc3s03389g33704"/>
</dbReference>
<reference evidence="2" key="1">
    <citation type="submission" date="2022-11" db="UniProtKB">
        <authorList>
            <consortium name="WormBaseParasite"/>
        </authorList>
    </citation>
    <scope>IDENTIFICATION</scope>
</reference>
<protein>
    <submittedName>
        <fullName evidence="2">Candidate secreted effector</fullName>
    </submittedName>
</protein>
<sequence length="91" mass="9629">MLIVDDVVVVDDDVAVDVVVVDDDVAVAADDVVVDDDDVAVAADDVVDDDDDVAVVDFDVVVVVFVVVDIFVYGKMDNEHVPVVLENGVPT</sequence>
<evidence type="ECO:0000313" key="2">
    <source>
        <dbReference type="WBParaSite" id="Minc3s03389g33704"/>
    </source>
</evidence>
<dbReference type="Proteomes" id="UP000887563">
    <property type="component" value="Unplaced"/>
</dbReference>